<dbReference type="EMBL" id="NKXS01001197">
    <property type="protein sequence ID" value="PIN19937.1"/>
    <property type="molecule type" value="Genomic_DNA"/>
</dbReference>
<evidence type="ECO:0000313" key="2">
    <source>
        <dbReference type="Proteomes" id="UP000231279"/>
    </source>
</evidence>
<keyword evidence="2" id="KW-1185">Reference proteome</keyword>
<protein>
    <submittedName>
        <fullName evidence="1">Uncharacterized protein</fullName>
    </submittedName>
</protein>
<sequence length="55" mass="6280">MQAQNSINRQYLGLGHGLDGINGFSCTRPIKWECWWVPINIVTFVKKVTCDTSRP</sequence>
<reference evidence="2" key="1">
    <citation type="journal article" date="2018" name="Gigascience">
        <title>Genome assembly of the Pink Ipe (Handroanthus impetiginosus, Bignoniaceae), a highly valued, ecologically keystone Neotropical timber forest tree.</title>
        <authorList>
            <person name="Silva-Junior O.B."/>
            <person name="Grattapaglia D."/>
            <person name="Novaes E."/>
            <person name="Collevatti R.G."/>
        </authorList>
    </citation>
    <scope>NUCLEOTIDE SEQUENCE [LARGE SCALE GENOMIC DNA]</scope>
    <source>
        <strain evidence="2">cv. UFG-1</strain>
    </source>
</reference>
<dbReference type="Proteomes" id="UP000231279">
    <property type="component" value="Unassembled WGS sequence"/>
</dbReference>
<organism evidence="1 2">
    <name type="scientific">Handroanthus impetiginosus</name>
    <dbReference type="NCBI Taxonomy" id="429701"/>
    <lineage>
        <taxon>Eukaryota</taxon>
        <taxon>Viridiplantae</taxon>
        <taxon>Streptophyta</taxon>
        <taxon>Embryophyta</taxon>
        <taxon>Tracheophyta</taxon>
        <taxon>Spermatophyta</taxon>
        <taxon>Magnoliopsida</taxon>
        <taxon>eudicotyledons</taxon>
        <taxon>Gunneridae</taxon>
        <taxon>Pentapetalae</taxon>
        <taxon>asterids</taxon>
        <taxon>lamiids</taxon>
        <taxon>Lamiales</taxon>
        <taxon>Bignoniaceae</taxon>
        <taxon>Crescentiina</taxon>
        <taxon>Tabebuia alliance</taxon>
        <taxon>Handroanthus</taxon>
    </lineage>
</organism>
<proteinExistence type="predicted"/>
<dbReference type="AlphaFoldDB" id="A0A2G9HQZ1"/>
<name>A0A2G9HQZ1_9LAMI</name>
<comment type="caution">
    <text evidence="1">The sequence shown here is derived from an EMBL/GenBank/DDBJ whole genome shotgun (WGS) entry which is preliminary data.</text>
</comment>
<accession>A0A2G9HQZ1</accession>
<gene>
    <name evidence="1" type="ORF">CDL12_07378</name>
</gene>
<evidence type="ECO:0000313" key="1">
    <source>
        <dbReference type="EMBL" id="PIN19937.1"/>
    </source>
</evidence>